<keyword evidence="3" id="KW-1185">Reference proteome</keyword>
<dbReference type="Proteomes" id="UP001153555">
    <property type="component" value="Unassembled WGS sequence"/>
</dbReference>
<dbReference type="AlphaFoldDB" id="A0A9N7RHS4"/>
<dbReference type="InterPro" id="IPR000477">
    <property type="entry name" value="RT_dom"/>
</dbReference>
<dbReference type="PANTHER" id="PTHR33116">
    <property type="entry name" value="REVERSE TRANSCRIPTASE ZINC-BINDING DOMAIN-CONTAINING PROTEIN-RELATED-RELATED"/>
    <property type="match status" value="1"/>
</dbReference>
<dbReference type="PANTHER" id="PTHR33116:SF70">
    <property type="entry name" value="NON-LTR RETROELEMENT REVERSE TRANSCRIPTASE-LIKE PROTEIN"/>
    <property type="match status" value="1"/>
</dbReference>
<proteinExistence type="predicted"/>
<evidence type="ECO:0000313" key="3">
    <source>
        <dbReference type="Proteomes" id="UP001153555"/>
    </source>
</evidence>
<dbReference type="EMBL" id="CACSLK010027832">
    <property type="protein sequence ID" value="CAA0831370.1"/>
    <property type="molecule type" value="Genomic_DNA"/>
</dbReference>
<accession>A0A9N7RHS4</accession>
<dbReference type="OrthoDB" id="1938625at2759"/>
<sequence>MFADDLLLFLEAVEDQASLVNSILSVFFSMSGFKISQDKTYIFFFSKNVTVELRQALASTMGFSVTTTLGKYLGVPVLHSRVTNHTYANILDKADARLADWKADTLSLAGHPILTESVVSSLLSYTMQTSWLPNAICDRLEKRCRNFLWGDNSINRKIHLVSWDKVCQPKGRSNIGIKRQREMNIVLLTKLSWSMLTKPTSLWVRLLLAKHKLTPDLMMADYVFPKGSTFLRAMSRVWKFVRSGVRWSVGDGTTACFWRDNWTNNPQPLLRDMLGPVLISQLDWTVSDYVTTSGQW</sequence>
<evidence type="ECO:0000259" key="1">
    <source>
        <dbReference type="PROSITE" id="PS50878"/>
    </source>
</evidence>
<organism evidence="2 3">
    <name type="scientific">Striga hermonthica</name>
    <name type="common">Purple witchweed</name>
    <name type="synonym">Buchnera hermonthica</name>
    <dbReference type="NCBI Taxonomy" id="68872"/>
    <lineage>
        <taxon>Eukaryota</taxon>
        <taxon>Viridiplantae</taxon>
        <taxon>Streptophyta</taxon>
        <taxon>Embryophyta</taxon>
        <taxon>Tracheophyta</taxon>
        <taxon>Spermatophyta</taxon>
        <taxon>Magnoliopsida</taxon>
        <taxon>eudicotyledons</taxon>
        <taxon>Gunneridae</taxon>
        <taxon>Pentapetalae</taxon>
        <taxon>asterids</taxon>
        <taxon>lamiids</taxon>
        <taxon>Lamiales</taxon>
        <taxon>Orobanchaceae</taxon>
        <taxon>Buchnereae</taxon>
        <taxon>Striga</taxon>
    </lineage>
</organism>
<gene>
    <name evidence="2" type="ORF">SHERM_26719</name>
</gene>
<comment type="caution">
    <text evidence="2">The sequence shown here is derived from an EMBL/GenBank/DDBJ whole genome shotgun (WGS) entry which is preliminary data.</text>
</comment>
<evidence type="ECO:0000313" key="2">
    <source>
        <dbReference type="EMBL" id="CAA0831370.1"/>
    </source>
</evidence>
<protein>
    <recommendedName>
        <fullName evidence="1">Reverse transcriptase domain-containing protein</fullName>
    </recommendedName>
</protein>
<name>A0A9N7RHS4_STRHE</name>
<dbReference type="PROSITE" id="PS50878">
    <property type="entry name" value="RT_POL"/>
    <property type="match status" value="1"/>
</dbReference>
<feature type="domain" description="Reverse transcriptase" evidence="1">
    <location>
        <begin position="1"/>
        <end position="65"/>
    </location>
</feature>
<reference evidence="2" key="1">
    <citation type="submission" date="2019-12" db="EMBL/GenBank/DDBJ databases">
        <authorList>
            <person name="Scholes J."/>
        </authorList>
    </citation>
    <scope>NUCLEOTIDE SEQUENCE</scope>
</reference>